<evidence type="ECO:0000313" key="1">
    <source>
        <dbReference type="EMBL" id="KAJ7752419.1"/>
    </source>
</evidence>
<proteinExistence type="predicted"/>
<comment type="caution">
    <text evidence="1">The sequence shown here is derived from an EMBL/GenBank/DDBJ whole genome shotgun (WGS) entry which is preliminary data.</text>
</comment>
<evidence type="ECO:0000313" key="2">
    <source>
        <dbReference type="Proteomes" id="UP001215280"/>
    </source>
</evidence>
<dbReference type="EMBL" id="JARJLG010000074">
    <property type="protein sequence ID" value="KAJ7752419.1"/>
    <property type="molecule type" value="Genomic_DNA"/>
</dbReference>
<name>A0AAD7NB69_9AGAR</name>
<organism evidence="1 2">
    <name type="scientific">Mycena maculata</name>
    <dbReference type="NCBI Taxonomy" id="230809"/>
    <lineage>
        <taxon>Eukaryota</taxon>
        <taxon>Fungi</taxon>
        <taxon>Dikarya</taxon>
        <taxon>Basidiomycota</taxon>
        <taxon>Agaricomycotina</taxon>
        <taxon>Agaricomycetes</taxon>
        <taxon>Agaricomycetidae</taxon>
        <taxon>Agaricales</taxon>
        <taxon>Marasmiineae</taxon>
        <taxon>Mycenaceae</taxon>
        <taxon>Mycena</taxon>
    </lineage>
</organism>
<gene>
    <name evidence="1" type="ORF">DFH07DRAFT_1031635</name>
</gene>
<dbReference type="Proteomes" id="UP001215280">
    <property type="component" value="Unassembled WGS sequence"/>
</dbReference>
<sequence>MSYVPRFHPILEFRPRCPIRRESGIDHRGAVRGVYFLSASMACAWTITSLSSVETLLRISDEIENETPVGSVKKCKGCGKEGEPDKTTLPRCSRCLGVLLWKAATGARRNLQWIAFGQREEPPLSETSEEPEHFYRPEWRNVQPAVVQELQGTFTVSSGKLGFKCMHPFLTSTCRRAPLGKAGVDLITTAHDCLTTEDRTVASGTVMTQGSTFRAPAQTGVWKSLSPNPLAKVNGFGHADAPKDSWLACHSSCDPLELLLLARPVSRETRANNRRVCRVNRYDWGYHCADAAGAACFFVDIDPDSGWGAANERQRRLDASDKYRRNKDPDNERWERWEGYDSHNTCLVDASHGPGRSWSSWQVLRPSKLNAQLDDDKSSSFFNGGVNEESFVCKLAFLGEGWEYALLIFGKEES</sequence>
<reference evidence="1" key="1">
    <citation type="submission" date="2023-03" db="EMBL/GenBank/DDBJ databases">
        <title>Massive genome expansion in bonnet fungi (Mycena s.s.) driven by repeated elements and novel gene families across ecological guilds.</title>
        <authorList>
            <consortium name="Lawrence Berkeley National Laboratory"/>
            <person name="Harder C.B."/>
            <person name="Miyauchi S."/>
            <person name="Viragh M."/>
            <person name="Kuo A."/>
            <person name="Thoen E."/>
            <person name="Andreopoulos B."/>
            <person name="Lu D."/>
            <person name="Skrede I."/>
            <person name="Drula E."/>
            <person name="Henrissat B."/>
            <person name="Morin E."/>
            <person name="Kohler A."/>
            <person name="Barry K."/>
            <person name="LaButti K."/>
            <person name="Morin E."/>
            <person name="Salamov A."/>
            <person name="Lipzen A."/>
            <person name="Mereny Z."/>
            <person name="Hegedus B."/>
            <person name="Baldrian P."/>
            <person name="Stursova M."/>
            <person name="Weitz H."/>
            <person name="Taylor A."/>
            <person name="Grigoriev I.V."/>
            <person name="Nagy L.G."/>
            <person name="Martin F."/>
            <person name="Kauserud H."/>
        </authorList>
    </citation>
    <scope>NUCLEOTIDE SEQUENCE</scope>
    <source>
        <strain evidence="1">CBHHK188m</strain>
    </source>
</reference>
<dbReference type="AlphaFoldDB" id="A0AAD7NB69"/>
<protein>
    <submittedName>
        <fullName evidence="1">Uncharacterized protein</fullName>
    </submittedName>
</protein>
<accession>A0AAD7NB69</accession>
<keyword evidence="2" id="KW-1185">Reference proteome</keyword>